<evidence type="ECO:0000313" key="1">
    <source>
        <dbReference type="EMBL" id="KAF5826468.1"/>
    </source>
</evidence>
<protein>
    <submittedName>
        <fullName evidence="1">Uncharacterized protein</fullName>
    </submittedName>
</protein>
<gene>
    <name evidence="1" type="ORF">DUNSADRAFT_3023</name>
</gene>
<reference evidence="1" key="1">
    <citation type="submission" date="2017-08" db="EMBL/GenBank/DDBJ databases">
        <authorList>
            <person name="Polle J.E."/>
            <person name="Barry K."/>
            <person name="Cushman J."/>
            <person name="Schmutz J."/>
            <person name="Tran D."/>
            <person name="Hathwaick L.T."/>
            <person name="Yim W.C."/>
            <person name="Jenkins J."/>
            <person name="Mckie-Krisberg Z.M."/>
            <person name="Prochnik S."/>
            <person name="Lindquist E."/>
            <person name="Dockter R.B."/>
            <person name="Adam C."/>
            <person name="Molina H."/>
            <person name="Bunkerborg J."/>
            <person name="Jin E."/>
            <person name="Buchheim M."/>
            <person name="Magnuson J."/>
        </authorList>
    </citation>
    <scope>NUCLEOTIDE SEQUENCE</scope>
    <source>
        <strain evidence="1">CCAP 19/18</strain>
    </source>
</reference>
<sequence length="78" mass="9093">MLLSDGKGELLQREVLWERLASLQLATYRKKSRRHFDTPWNPLGTIEILLLCLFLCKCVPRCPARGTQTRQNFMLPYG</sequence>
<organism evidence="1 2">
    <name type="scientific">Dunaliella salina</name>
    <name type="common">Green alga</name>
    <name type="synonym">Protococcus salinus</name>
    <dbReference type="NCBI Taxonomy" id="3046"/>
    <lineage>
        <taxon>Eukaryota</taxon>
        <taxon>Viridiplantae</taxon>
        <taxon>Chlorophyta</taxon>
        <taxon>core chlorophytes</taxon>
        <taxon>Chlorophyceae</taxon>
        <taxon>CS clade</taxon>
        <taxon>Chlamydomonadales</taxon>
        <taxon>Dunaliellaceae</taxon>
        <taxon>Dunaliella</taxon>
    </lineage>
</organism>
<accession>A0ABQ7FVQ1</accession>
<dbReference type="Proteomes" id="UP000815325">
    <property type="component" value="Unassembled WGS sequence"/>
</dbReference>
<name>A0ABQ7FVQ1_DUNSA</name>
<proteinExistence type="predicted"/>
<evidence type="ECO:0000313" key="2">
    <source>
        <dbReference type="Proteomes" id="UP000815325"/>
    </source>
</evidence>
<dbReference type="EMBL" id="MU070906">
    <property type="protein sequence ID" value="KAF5826468.1"/>
    <property type="molecule type" value="Genomic_DNA"/>
</dbReference>
<comment type="caution">
    <text evidence="1">The sequence shown here is derived from an EMBL/GenBank/DDBJ whole genome shotgun (WGS) entry which is preliminary data.</text>
</comment>
<keyword evidence="2" id="KW-1185">Reference proteome</keyword>